<organism evidence="2 3">
    <name type="scientific">Vibrio cholerae</name>
    <dbReference type="NCBI Taxonomy" id="666"/>
    <lineage>
        <taxon>Bacteria</taxon>
        <taxon>Pseudomonadati</taxon>
        <taxon>Pseudomonadota</taxon>
        <taxon>Gammaproteobacteria</taxon>
        <taxon>Vibrionales</taxon>
        <taxon>Vibrionaceae</taxon>
        <taxon>Vibrio</taxon>
    </lineage>
</organism>
<dbReference type="AlphaFoldDB" id="A0A395U6E4"/>
<dbReference type="PROSITE" id="PS51898">
    <property type="entry name" value="TYR_RECOMBINASE"/>
    <property type="match status" value="1"/>
</dbReference>
<name>A0A395U6E4_VIBCL</name>
<dbReference type="GO" id="GO:0006310">
    <property type="term" value="P:DNA recombination"/>
    <property type="evidence" value="ECO:0007669"/>
    <property type="project" value="UniProtKB-KW"/>
</dbReference>
<protein>
    <submittedName>
        <fullName evidence="2">Integrase</fullName>
    </submittedName>
</protein>
<dbReference type="Pfam" id="PF00589">
    <property type="entry name" value="Phage_integrase"/>
    <property type="match status" value="1"/>
</dbReference>
<sequence>MQIILWEVPDFRLSTGSAIESVDMGLGKMPLLYRDNGTAITCANNWLIYLKANRLKKEVNTQAQALLHFFTFLADTQCEWDHMPVILRQRPTYAFKKHLREAFHSGLIARSTANSYMRVVINFYKFYLFKKHTFANPPFNYEYVKVQTSGRYDFMRNNMIYVESTDLRLNLPRDARFNGLSRALVPLSEVEWQQVEKVVLTSNAKGISQSLTGNKEVALSEEFRLAVMLARYAGLRRDEIISLRNSQIFKPSAIQLSKKYLIHAEGLLLDPKKGIRTKGGVMRYAEIPTELMQKLHIYINSERYIIRKEKFIHRHPDEATNPPLFINQYGDFYSGKTIDARWGELRNLISIQSGNFEHKFHNLRSTYAVHRLKELLNNQLKEADALDYLQACLGHKHRATLFAYLRFCKQEKSANAIYENALETILEG</sequence>
<dbReference type="GO" id="GO:0015074">
    <property type="term" value="P:DNA integration"/>
    <property type="evidence" value="ECO:0007669"/>
    <property type="project" value="InterPro"/>
</dbReference>
<dbReference type="EMBL" id="MCBA01000001">
    <property type="protein sequence ID" value="RGP92419.1"/>
    <property type="molecule type" value="Genomic_DNA"/>
</dbReference>
<evidence type="ECO:0000313" key="2">
    <source>
        <dbReference type="EMBL" id="RGP92419.1"/>
    </source>
</evidence>
<evidence type="ECO:0000313" key="3">
    <source>
        <dbReference type="Proteomes" id="UP000266701"/>
    </source>
</evidence>
<proteinExistence type="predicted"/>
<dbReference type="RefSeq" id="WP_113623821.1">
    <property type="nucleotide sequence ID" value="NZ_JACFTG010000002.1"/>
</dbReference>
<comment type="caution">
    <text evidence="2">The sequence shown here is derived from an EMBL/GenBank/DDBJ whole genome shotgun (WGS) entry which is preliminary data.</text>
</comment>
<dbReference type="InterPro" id="IPR011010">
    <property type="entry name" value="DNA_brk_join_enz"/>
</dbReference>
<reference evidence="2 3" key="1">
    <citation type="journal article" date="2017" name="Emerg. Infect. Dis.">
        <title>Carbapenemase VCC-1-Producing Vibrio cholerae in Coastal Waters of Germany.</title>
        <authorList>
            <person name="Hammerl J.A."/>
            <person name="Jackel C."/>
            <person name="Bortolaia V."/>
            <person name="Schwartz K."/>
            <person name="Bier N."/>
            <person name="Hendriksen R.S."/>
            <person name="Guerra B."/>
            <person name="Strauch E."/>
        </authorList>
    </citation>
    <scope>NUCLEOTIDE SEQUENCE [LARGE SCALE GENOMIC DNA]</scope>
    <source>
        <strain evidence="2 3">VN-2825</strain>
    </source>
</reference>
<evidence type="ECO:0000256" key="1">
    <source>
        <dbReference type="ARBA" id="ARBA00023172"/>
    </source>
</evidence>
<accession>A0A395U6E4</accession>
<dbReference type="InterPro" id="IPR002104">
    <property type="entry name" value="Integrase_catalytic"/>
</dbReference>
<keyword evidence="1" id="KW-0233">DNA recombination</keyword>
<dbReference type="GO" id="GO:0003677">
    <property type="term" value="F:DNA binding"/>
    <property type="evidence" value="ECO:0007669"/>
    <property type="project" value="InterPro"/>
</dbReference>
<gene>
    <name evidence="2" type="ORF">BC353_00085</name>
</gene>
<dbReference type="SUPFAM" id="SSF56349">
    <property type="entry name" value="DNA breaking-rejoining enzymes"/>
    <property type="match status" value="1"/>
</dbReference>
<dbReference type="Proteomes" id="UP000266701">
    <property type="component" value="Unassembled WGS sequence"/>
</dbReference>
<dbReference type="Gene3D" id="1.10.443.10">
    <property type="entry name" value="Intergrase catalytic core"/>
    <property type="match status" value="1"/>
</dbReference>
<dbReference type="InterPro" id="IPR013762">
    <property type="entry name" value="Integrase-like_cat_sf"/>
</dbReference>